<organism evidence="2 3">
    <name type="scientific">Pseudanabaena galeata UHCC 0370</name>
    <dbReference type="NCBI Taxonomy" id="3110310"/>
    <lineage>
        <taxon>Bacteria</taxon>
        <taxon>Bacillati</taxon>
        <taxon>Cyanobacteriota</taxon>
        <taxon>Cyanophyceae</taxon>
        <taxon>Pseudanabaenales</taxon>
        <taxon>Pseudanabaenaceae</taxon>
        <taxon>Pseudanabaena</taxon>
    </lineage>
</organism>
<evidence type="ECO:0000256" key="1">
    <source>
        <dbReference type="SAM" id="Phobius"/>
    </source>
</evidence>
<keyword evidence="3" id="KW-1185">Reference proteome</keyword>
<evidence type="ECO:0000313" key="3">
    <source>
        <dbReference type="Proteomes" id="UP001301388"/>
    </source>
</evidence>
<proteinExistence type="predicted"/>
<reference evidence="2 3" key="1">
    <citation type="submission" date="2023-12" db="EMBL/GenBank/DDBJ databases">
        <title>Baltic Sea Cyanobacteria.</title>
        <authorList>
            <person name="Delbaje E."/>
            <person name="Fewer D.P."/>
            <person name="Shishido T.K."/>
        </authorList>
    </citation>
    <scope>NUCLEOTIDE SEQUENCE [LARGE SCALE GENOMIC DNA]</scope>
    <source>
        <strain evidence="2 3">UHCC 0370</strain>
    </source>
</reference>
<sequence>MLNKFRLKAITSKKLHWSFLPLWTVATSLSYAGGGRVSAFVTDYITGDFGVFLSFAVMSLAIAIAQWLVIRRYIGGLGWLWTTLVGGAVGGGLSSWASFQLAITYGEAVDLLAIYACLRGFSTGFMQWTWMKQHFKRSGWWIVGTTVSWYVGVMVGSLLIAKLGDFLTLAIGAIYGLLTGCVLLVLFSRKDIHSDTSGI</sequence>
<feature type="transmembrane region" description="Helical" evidence="1">
    <location>
        <begin position="49"/>
        <end position="70"/>
    </location>
</feature>
<accession>A0ABU5TPB1</accession>
<feature type="transmembrane region" description="Helical" evidence="1">
    <location>
        <begin position="166"/>
        <end position="187"/>
    </location>
</feature>
<feature type="transmembrane region" description="Helical" evidence="1">
    <location>
        <begin position="140"/>
        <end position="160"/>
    </location>
</feature>
<name>A0ABU5TPB1_9CYAN</name>
<keyword evidence="1" id="KW-1133">Transmembrane helix</keyword>
<feature type="transmembrane region" description="Helical" evidence="1">
    <location>
        <begin position="111"/>
        <end position="128"/>
    </location>
</feature>
<evidence type="ECO:0000313" key="2">
    <source>
        <dbReference type="EMBL" id="MEA5479398.1"/>
    </source>
</evidence>
<keyword evidence="1" id="KW-0812">Transmembrane</keyword>
<dbReference type="EMBL" id="JAYGIE010000089">
    <property type="protein sequence ID" value="MEA5479398.1"/>
    <property type="molecule type" value="Genomic_DNA"/>
</dbReference>
<keyword evidence="1" id="KW-0472">Membrane</keyword>
<dbReference type="Proteomes" id="UP001301388">
    <property type="component" value="Unassembled WGS sequence"/>
</dbReference>
<comment type="caution">
    <text evidence="2">The sequence shown here is derived from an EMBL/GenBank/DDBJ whole genome shotgun (WGS) entry which is preliminary data.</text>
</comment>
<protein>
    <submittedName>
        <fullName evidence="2">Uncharacterized protein</fullName>
    </submittedName>
</protein>
<feature type="transmembrane region" description="Helical" evidence="1">
    <location>
        <begin position="77"/>
        <end position="99"/>
    </location>
</feature>
<gene>
    <name evidence="2" type="ORF">VB774_17390</name>
</gene>